<evidence type="ECO:0000256" key="3">
    <source>
        <dbReference type="ARBA" id="ARBA00023180"/>
    </source>
</evidence>
<dbReference type="GO" id="GO:0005576">
    <property type="term" value="C:extracellular region"/>
    <property type="evidence" value="ECO:0007669"/>
    <property type="project" value="TreeGrafter"/>
</dbReference>
<dbReference type="InterPro" id="IPR001258">
    <property type="entry name" value="NHL_repeat"/>
</dbReference>
<evidence type="ECO:0000256" key="1">
    <source>
        <dbReference type="ARBA" id="ARBA00022729"/>
    </source>
</evidence>
<keyword evidence="1" id="KW-0732">Signal</keyword>
<evidence type="ECO:0008006" key="5">
    <source>
        <dbReference type="Google" id="ProtNLM"/>
    </source>
</evidence>
<evidence type="ECO:0000313" key="4">
    <source>
        <dbReference type="EMBL" id="SVC53297.1"/>
    </source>
</evidence>
<dbReference type="PROSITE" id="PS51125">
    <property type="entry name" value="NHL"/>
    <property type="match status" value="2"/>
</dbReference>
<dbReference type="PANTHER" id="PTHR10680:SF28">
    <property type="entry name" value="SMP-30_GLUCONOLACTONASE_LRE-LIKE REGION DOMAIN-CONTAINING PROTEIN"/>
    <property type="match status" value="1"/>
</dbReference>
<reference evidence="4" key="1">
    <citation type="submission" date="2018-05" db="EMBL/GenBank/DDBJ databases">
        <authorList>
            <person name="Lanie J.A."/>
            <person name="Ng W.-L."/>
            <person name="Kazmierczak K.M."/>
            <person name="Andrzejewski T.M."/>
            <person name="Davidsen T.M."/>
            <person name="Wayne K.J."/>
            <person name="Tettelin H."/>
            <person name="Glass J.I."/>
            <person name="Rusch D."/>
            <person name="Podicherti R."/>
            <person name="Tsui H.-C.T."/>
            <person name="Winkler M.E."/>
        </authorList>
    </citation>
    <scope>NUCLEOTIDE SEQUENCE</scope>
</reference>
<dbReference type="SUPFAM" id="SSF63829">
    <property type="entry name" value="Calcium-dependent phosphotriesterase"/>
    <property type="match status" value="1"/>
</dbReference>
<dbReference type="EMBL" id="UINC01096427">
    <property type="protein sequence ID" value="SVC53297.1"/>
    <property type="molecule type" value="Genomic_DNA"/>
</dbReference>
<dbReference type="AlphaFoldDB" id="A0A382MZL6"/>
<keyword evidence="3" id="KW-0325">Glycoprotein</keyword>
<sequence>PQDVAFLPDGRVLVADGLDNHRIIIMDSQGNYLSEFGEFGDGPRQFNGIHALAIGPDGLIFALDRANGRVQVFRLTGDASGEYHPEIEHVDVWSGFGLPLDLIVNEEHVWVSDLRPLKMVKLDFDGNRLYTWNVSNEGPSGYLEIHAFSVDSEGNLYGGDNQHGRTQKLVPKPNADPALLIGPPFVQE</sequence>
<dbReference type="PANTHER" id="PTHR10680">
    <property type="entry name" value="PEPTIDYL-GLYCINE ALPHA-AMIDATING MONOOXYGENASE"/>
    <property type="match status" value="1"/>
</dbReference>
<dbReference type="Pfam" id="PF17170">
    <property type="entry name" value="DUF5128"/>
    <property type="match status" value="1"/>
</dbReference>
<evidence type="ECO:0000256" key="2">
    <source>
        <dbReference type="ARBA" id="ARBA00022737"/>
    </source>
</evidence>
<name>A0A382MZL6_9ZZZZ</name>
<proteinExistence type="predicted"/>
<accession>A0A382MZL6</accession>
<dbReference type="InterPro" id="IPR011042">
    <property type="entry name" value="6-blade_b-propeller_TolB-like"/>
</dbReference>
<protein>
    <recommendedName>
        <fullName evidence="5">6-bladed beta-propeller</fullName>
    </recommendedName>
</protein>
<feature type="non-terminal residue" evidence="4">
    <location>
        <position position="1"/>
    </location>
</feature>
<dbReference type="Gene3D" id="2.120.10.30">
    <property type="entry name" value="TolB, C-terminal domain"/>
    <property type="match status" value="1"/>
</dbReference>
<organism evidence="4">
    <name type="scientific">marine metagenome</name>
    <dbReference type="NCBI Taxonomy" id="408172"/>
    <lineage>
        <taxon>unclassified sequences</taxon>
        <taxon>metagenomes</taxon>
        <taxon>ecological metagenomes</taxon>
    </lineage>
</organism>
<keyword evidence="2" id="KW-0677">Repeat</keyword>
<gene>
    <name evidence="4" type="ORF">METZ01_LOCUS306151</name>
</gene>